<evidence type="ECO:0000313" key="1">
    <source>
        <dbReference type="EMBL" id="OXU19550.1"/>
    </source>
</evidence>
<dbReference type="AlphaFoldDB" id="A0A232EMG8"/>
<keyword evidence="2" id="KW-1185">Reference proteome</keyword>
<evidence type="ECO:0000313" key="2">
    <source>
        <dbReference type="Proteomes" id="UP000215335"/>
    </source>
</evidence>
<gene>
    <name evidence="1" type="ORF">TSAR_003800</name>
</gene>
<sequence>MKMITGDFWLTVLTKSANAELFETKKWWEKILSVAEINVRAGYRYRIGSPPPSPSPTHDPMLPQYCEDKAADEGVAAIMSSVSPINVAPLVMFASVVGEEEEEVARVWEVQEAAENAERIFARQSEAQALAQEE</sequence>
<comment type="caution">
    <text evidence="1">The sequence shown here is derived from an EMBL/GenBank/DDBJ whole genome shotgun (WGS) entry which is preliminary data.</text>
</comment>
<organism evidence="1 2">
    <name type="scientific">Trichomalopsis sarcophagae</name>
    <dbReference type="NCBI Taxonomy" id="543379"/>
    <lineage>
        <taxon>Eukaryota</taxon>
        <taxon>Metazoa</taxon>
        <taxon>Ecdysozoa</taxon>
        <taxon>Arthropoda</taxon>
        <taxon>Hexapoda</taxon>
        <taxon>Insecta</taxon>
        <taxon>Pterygota</taxon>
        <taxon>Neoptera</taxon>
        <taxon>Endopterygota</taxon>
        <taxon>Hymenoptera</taxon>
        <taxon>Apocrita</taxon>
        <taxon>Proctotrupomorpha</taxon>
        <taxon>Chalcidoidea</taxon>
        <taxon>Pteromalidae</taxon>
        <taxon>Pteromalinae</taxon>
        <taxon>Trichomalopsis</taxon>
    </lineage>
</organism>
<dbReference type="EMBL" id="NNAY01003361">
    <property type="protein sequence ID" value="OXU19550.1"/>
    <property type="molecule type" value="Genomic_DNA"/>
</dbReference>
<protein>
    <submittedName>
        <fullName evidence="1">Uncharacterized protein</fullName>
    </submittedName>
</protein>
<proteinExistence type="predicted"/>
<accession>A0A232EMG8</accession>
<reference evidence="1 2" key="1">
    <citation type="journal article" date="2017" name="Curr. Biol.">
        <title>The Evolution of Venom by Co-option of Single-Copy Genes.</title>
        <authorList>
            <person name="Martinson E.O."/>
            <person name="Mrinalini"/>
            <person name="Kelkar Y.D."/>
            <person name="Chang C.H."/>
            <person name="Werren J.H."/>
        </authorList>
    </citation>
    <scope>NUCLEOTIDE SEQUENCE [LARGE SCALE GENOMIC DNA]</scope>
    <source>
        <strain evidence="1 2">Alberta</strain>
        <tissue evidence="1">Whole body</tissue>
    </source>
</reference>
<name>A0A232EMG8_9HYME</name>
<dbReference type="Proteomes" id="UP000215335">
    <property type="component" value="Unassembled WGS sequence"/>
</dbReference>